<evidence type="ECO:0000259" key="1">
    <source>
        <dbReference type="Pfam" id="PF01902"/>
    </source>
</evidence>
<evidence type="ECO:0000313" key="3">
    <source>
        <dbReference type="Proteomes" id="UP000515237"/>
    </source>
</evidence>
<keyword evidence="2" id="KW-0436">Ligase</keyword>
<dbReference type="KEGG" id="aswu:HUW51_04010"/>
<dbReference type="InterPro" id="IPR002761">
    <property type="entry name" value="Diphthami_syn_dom"/>
</dbReference>
<protein>
    <submittedName>
        <fullName evidence="2">Diphthine--ammonia ligase</fullName>
        <ecNumber evidence="2">6.3.1.14</ecNumber>
    </submittedName>
</protein>
<accession>A0A7G7G444</accession>
<dbReference type="Gene3D" id="3.90.1490.10">
    <property type="entry name" value="putative n-type atp pyrophosphatase, domain 2"/>
    <property type="match status" value="1"/>
</dbReference>
<dbReference type="AlphaFoldDB" id="A0A7G7G444"/>
<keyword evidence="3" id="KW-1185">Reference proteome</keyword>
<evidence type="ECO:0000313" key="2">
    <source>
        <dbReference type="EMBL" id="QNF31928.1"/>
    </source>
</evidence>
<dbReference type="SUPFAM" id="SSF52402">
    <property type="entry name" value="Adenine nucleotide alpha hydrolases-like"/>
    <property type="match status" value="1"/>
</dbReference>
<dbReference type="PIRSF" id="PIRSF039123">
    <property type="entry name" value="Diphthamide_synthase"/>
    <property type="match status" value="1"/>
</dbReference>
<dbReference type="EC" id="6.3.1.14" evidence="2"/>
<gene>
    <name evidence="2" type="ORF">HUW51_04010</name>
</gene>
<dbReference type="Pfam" id="PF01902">
    <property type="entry name" value="Diphthami_syn_2"/>
    <property type="match status" value="1"/>
</dbReference>
<organism evidence="2 3">
    <name type="scientific">Adhaeribacter swui</name>
    <dbReference type="NCBI Taxonomy" id="2086471"/>
    <lineage>
        <taxon>Bacteria</taxon>
        <taxon>Pseudomonadati</taxon>
        <taxon>Bacteroidota</taxon>
        <taxon>Cytophagia</taxon>
        <taxon>Cytophagales</taxon>
        <taxon>Hymenobacteraceae</taxon>
        <taxon>Adhaeribacter</taxon>
    </lineage>
</organism>
<name>A0A7G7G444_9BACT</name>
<dbReference type="InterPro" id="IPR030662">
    <property type="entry name" value="DPH6/MJ0570"/>
</dbReference>
<dbReference type="NCBIfam" id="TIGR00290">
    <property type="entry name" value="MJ0570_dom"/>
    <property type="match status" value="1"/>
</dbReference>
<sequence length="242" mass="27541">MSNFLKIKAVFVWSGGKDSALALHQILQDVRYEVTHLLTTVNQQFNRVSMHGVRTRLLEQQAKSLQLPLIQVRVPENPTMAEYEALMATAFNQLKATGISAAIFGDIFLADLRAYREQQMQQIGLEAMFPLWQKSTTSLVQQFVQLQFKAVLVCLNAKYFPETFAGQEIDADFLKNLPPGVDPCGENGEYHSFVYDGPIFKHPIPFTFGETIFRTYGNPSSQANEESHKPNHDYAFWFIDLK</sequence>
<dbReference type="RefSeq" id="WP_185272711.1">
    <property type="nucleotide sequence ID" value="NZ_CP055156.1"/>
</dbReference>
<reference evidence="2 3" key="1">
    <citation type="journal article" date="2018" name="Int. J. Syst. Evol. Microbiol.">
        <title>Adhaeribacter swui sp. nov., isolated from wet mud.</title>
        <authorList>
            <person name="Kim D.U."/>
            <person name="Kim K.W."/>
            <person name="Kang M.S."/>
            <person name="Kim J.Y."/>
            <person name="Jang J.H."/>
            <person name="Kim M.K."/>
        </authorList>
    </citation>
    <scope>NUCLEOTIDE SEQUENCE [LARGE SCALE GENOMIC DNA]</scope>
    <source>
        <strain evidence="2 3">KCTC 52873</strain>
    </source>
</reference>
<feature type="domain" description="Diphthamide synthase" evidence="1">
    <location>
        <begin position="8"/>
        <end position="204"/>
    </location>
</feature>
<dbReference type="GO" id="GO:0017178">
    <property type="term" value="F:diphthine-ammonia ligase activity"/>
    <property type="evidence" value="ECO:0007669"/>
    <property type="project" value="UniProtKB-EC"/>
</dbReference>
<dbReference type="EMBL" id="CP055156">
    <property type="protein sequence ID" value="QNF31928.1"/>
    <property type="molecule type" value="Genomic_DNA"/>
</dbReference>
<proteinExistence type="predicted"/>
<dbReference type="Gene3D" id="3.40.50.620">
    <property type="entry name" value="HUPs"/>
    <property type="match status" value="1"/>
</dbReference>
<dbReference type="InterPro" id="IPR014729">
    <property type="entry name" value="Rossmann-like_a/b/a_fold"/>
</dbReference>
<dbReference type="Proteomes" id="UP000515237">
    <property type="component" value="Chromosome"/>
</dbReference>
<dbReference type="CDD" id="cd01994">
    <property type="entry name" value="AANH_PF0828-like"/>
    <property type="match status" value="1"/>
</dbReference>